<accession>A0A914CLN7</accession>
<reference evidence="2" key="1">
    <citation type="submission" date="2022-11" db="UniProtKB">
        <authorList>
            <consortium name="WormBaseParasite"/>
        </authorList>
    </citation>
    <scope>IDENTIFICATION</scope>
</reference>
<protein>
    <submittedName>
        <fullName evidence="2">MULE transposase domain-containing protein</fullName>
    </submittedName>
</protein>
<dbReference type="Proteomes" id="UP000887540">
    <property type="component" value="Unplaced"/>
</dbReference>
<dbReference type="AlphaFoldDB" id="A0A914CLN7"/>
<proteinExistence type="predicted"/>
<organism evidence="1 2">
    <name type="scientific">Acrobeloides nanus</name>
    <dbReference type="NCBI Taxonomy" id="290746"/>
    <lineage>
        <taxon>Eukaryota</taxon>
        <taxon>Metazoa</taxon>
        <taxon>Ecdysozoa</taxon>
        <taxon>Nematoda</taxon>
        <taxon>Chromadorea</taxon>
        <taxon>Rhabditida</taxon>
        <taxon>Tylenchina</taxon>
        <taxon>Cephalobomorpha</taxon>
        <taxon>Cephaloboidea</taxon>
        <taxon>Cephalobidae</taxon>
        <taxon>Acrobeloides</taxon>
    </lineage>
</organism>
<sequence length="533" mass="61881">MYDDYFDSSEDEFTGYADAVSRSSYSSYESIEQARHGSSQSSQEEEETWKTIQEFTNEIEFNDWYENKKTQWKKNRLREYDYADVQHFVCAFSKRCKKGYSCLSELKVVYYNESRKVDVQSNGVNHNDKPGIGANALSQEVKEIIISGIRNKRTATQVQDEISAKRIRPIPTIKQIQNSISRAKKNIFGPQIFTINDLENYANQKSQEPAEFGAHCDCYLYAKIKSSYNDADKHFLPTAVCLSSHEDAACYELFLKAHKHRHIEPSILLGDGSQAITKAVKAVYPHCKRTMCWSHACTAMEDRLKAINDNVISEQIRKDIDLLQTALSEDQFKKMAHLCHEYWINTYEMESVTTFAKYFISTWVNSDLCNWFETASDFASTNNGLECLNRVIKDTRTLRKKMPLNEFTANVEQMLTDWSNKPEYQNPKRLRSILDEHFQLANDLHNENRGRLKVNEDHYVMSAKSIQNANRNNAYINICCQVGIKKSICKHSIFTMVTIKELQIPNNFQYRKLETRRRRGRPKKVGTALVRDD</sequence>
<name>A0A914CLN7_9BILA</name>
<keyword evidence="1" id="KW-1185">Reference proteome</keyword>
<evidence type="ECO:0000313" key="2">
    <source>
        <dbReference type="WBParaSite" id="ACRNAN_scaffold1220.g23262.t1"/>
    </source>
</evidence>
<evidence type="ECO:0000313" key="1">
    <source>
        <dbReference type="Proteomes" id="UP000887540"/>
    </source>
</evidence>
<dbReference type="WBParaSite" id="ACRNAN_scaffold1220.g23262.t1">
    <property type="protein sequence ID" value="ACRNAN_scaffold1220.g23262.t1"/>
    <property type="gene ID" value="ACRNAN_scaffold1220.g23262"/>
</dbReference>